<dbReference type="Pfam" id="PF10017">
    <property type="entry name" value="Methyltransf_33"/>
    <property type="match status" value="1"/>
</dbReference>
<dbReference type="InterPro" id="IPR035094">
    <property type="entry name" value="EgtD"/>
</dbReference>
<evidence type="ECO:0000256" key="2">
    <source>
        <dbReference type="ARBA" id="ARBA00022679"/>
    </source>
</evidence>
<dbReference type="OrthoDB" id="5289726at2"/>
<dbReference type="InterPro" id="IPR029063">
    <property type="entry name" value="SAM-dependent_MTases_sf"/>
</dbReference>
<dbReference type="GO" id="GO:0032259">
    <property type="term" value="P:methylation"/>
    <property type="evidence" value="ECO:0007669"/>
    <property type="project" value="UniProtKB-KW"/>
</dbReference>
<reference evidence="4 5" key="1">
    <citation type="submission" date="2018-10" db="EMBL/GenBank/DDBJ databases">
        <title>Parasedimentitalea marina sp. nov., a psychrophilic bacterium isolated from deep seawater of the New Britain Trench.</title>
        <authorList>
            <person name="Cao J."/>
        </authorList>
    </citation>
    <scope>NUCLEOTIDE SEQUENCE [LARGE SCALE GENOMIC DNA]</scope>
    <source>
        <strain evidence="4 5">W43</strain>
    </source>
</reference>
<keyword evidence="1 4" id="KW-0489">Methyltransferase</keyword>
<dbReference type="GO" id="GO:0052706">
    <property type="term" value="F:L-histidine N(alpha)-methyltransferase activity"/>
    <property type="evidence" value="ECO:0007669"/>
    <property type="project" value="UniProtKB-EC"/>
</dbReference>
<dbReference type="EMBL" id="CP033219">
    <property type="protein sequence ID" value="AZV77321.1"/>
    <property type="molecule type" value="Genomic_DNA"/>
</dbReference>
<organism evidence="4 5">
    <name type="scientific">Parasedimentitalea marina</name>
    <dbReference type="NCBI Taxonomy" id="2483033"/>
    <lineage>
        <taxon>Bacteria</taxon>
        <taxon>Pseudomonadati</taxon>
        <taxon>Pseudomonadota</taxon>
        <taxon>Alphaproteobacteria</taxon>
        <taxon>Rhodobacterales</taxon>
        <taxon>Paracoccaceae</taxon>
        <taxon>Parasedimentitalea</taxon>
    </lineage>
</organism>
<dbReference type="Proteomes" id="UP000283063">
    <property type="component" value="Chromosome"/>
</dbReference>
<dbReference type="AlphaFoldDB" id="A0A3T0MZZ1"/>
<feature type="domain" description="Histidine-specific methyltransferase SAM-dependent" evidence="3">
    <location>
        <begin position="21"/>
        <end position="319"/>
    </location>
</feature>
<keyword evidence="2 4" id="KW-0808">Transferase</keyword>
<sequence length="323" mass="35646">MTVTPSPAGFDAGRHSDVAFARSILDGLTAPQKRINSKWLYDAYGSQLFDTITELAEYYPTRTELGILRQNAVRLKEFVTHGTALVELGSGSSTKTRALLNVLTGLQSYVPIDISADHLQRAAQHVALEFSDLDVIPVVADFADEISLPTALMQTPKILFFPGSTIGNFEIEGAAQLLGRIRKMAKVSALVIGVDLVKDVDTLVQAYNDSKGVTAAFNLNLLTRINRELEADFDLGGFKHEARWVADHSRIEMHLVSLVTQDVHLLGQVIRFTAGETIHTENSHKYTPQLLERTAHQQGWAVHQIWTDADMLFGVVVLTPDKD</sequence>
<protein>
    <submittedName>
        <fullName evidence="4">L-histidine N(Alpha)-methyltransferase</fullName>
        <ecNumber evidence="4">2.1.1.44</ecNumber>
    </submittedName>
</protein>
<name>A0A3T0MZZ1_9RHOB</name>
<keyword evidence="5" id="KW-1185">Reference proteome</keyword>
<accession>A0A3T0MZZ1</accession>
<evidence type="ECO:0000259" key="3">
    <source>
        <dbReference type="Pfam" id="PF10017"/>
    </source>
</evidence>
<dbReference type="InterPro" id="IPR019257">
    <property type="entry name" value="MeTrfase_dom"/>
</dbReference>
<evidence type="ECO:0000313" key="5">
    <source>
        <dbReference type="Proteomes" id="UP000283063"/>
    </source>
</evidence>
<dbReference type="KEGG" id="sedi:EBB79_05070"/>
<proteinExistence type="predicted"/>
<dbReference type="EC" id="2.1.1.44" evidence="4"/>
<dbReference type="PANTHER" id="PTHR43397:SF1">
    <property type="entry name" value="ERGOTHIONEINE BIOSYNTHESIS PROTEIN 1"/>
    <property type="match status" value="1"/>
</dbReference>
<dbReference type="RefSeq" id="WP_127747876.1">
    <property type="nucleotide sequence ID" value="NZ_CP033219.1"/>
</dbReference>
<dbReference type="InterPro" id="IPR051128">
    <property type="entry name" value="EgtD_Methyltrsf_superfamily"/>
</dbReference>
<evidence type="ECO:0000256" key="1">
    <source>
        <dbReference type="ARBA" id="ARBA00022603"/>
    </source>
</evidence>
<dbReference type="PIRSF" id="PIRSF018005">
    <property type="entry name" value="UCP018005"/>
    <property type="match status" value="1"/>
</dbReference>
<dbReference type="NCBIfam" id="TIGR03438">
    <property type="entry name" value="egtD_ergothio"/>
    <property type="match status" value="1"/>
</dbReference>
<gene>
    <name evidence="4" type="primary">egtD</name>
    <name evidence="4" type="ORF">EBB79_05070</name>
</gene>
<evidence type="ECO:0000313" key="4">
    <source>
        <dbReference type="EMBL" id="AZV77321.1"/>
    </source>
</evidence>
<dbReference type="InterPro" id="IPR017804">
    <property type="entry name" value="MeTrfase_EgtD-like"/>
</dbReference>
<dbReference type="PANTHER" id="PTHR43397">
    <property type="entry name" value="ERGOTHIONEINE BIOSYNTHESIS PROTEIN 1"/>
    <property type="match status" value="1"/>
</dbReference>
<dbReference type="Gene3D" id="3.40.50.150">
    <property type="entry name" value="Vaccinia Virus protein VP39"/>
    <property type="match status" value="1"/>
</dbReference>
<dbReference type="SUPFAM" id="SSF53335">
    <property type="entry name" value="S-adenosyl-L-methionine-dependent methyltransferases"/>
    <property type="match status" value="1"/>
</dbReference>